<dbReference type="Proteomes" id="UP001176940">
    <property type="component" value="Unassembled WGS sequence"/>
</dbReference>
<dbReference type="EMBL" id="CAUEEQ010000725">
    <property type="protein sequence ID" value="CAJ0917735.1"/>
    <property type="molecule type" value="Genomic_DNA"/>
</dbReference>
<accession>A0ABN9KSG0</accession>
<dbReference type="PANTHER" id="PTHR14776:SF1">
    <property type="entry name" value="CADHERIN-LIKE AND PC-ESTERASE DOMAIN-CONTAINING PROTEIN 1"/>
    <property type="match status" value="1"/>
</dbReference>
<dbReference type="PANTHER" id="PTHR14776">
    <property type="entry name" value="CADHERIN-LIKE AND PC-ESTERASE DOMAIN-CONTAINING PROTEIN 1"/>
    <property type="match status" value="1"/>
</dbReference>
<organism evidence="1 2">
    <name type="scientific">Ranitomeya imitator</name>
    <name type="common">mimic poison frog</name>
    <dbReference type="NCBI Taxonomy" id="111125"/>
    <lineage>
        <taxon>Eukaryota</taxon>
        <taxon>Metazoa</taxon>
        <taxon>Chordata</taxon>
        <taxon>Craniata</taxon>
        <taxon>Vertebrata</taxon>
        <taxon>Euteleostomi</taxon>
        <taxon>Amphibia</taxon>
        <taxon>Batrachia</taxon>
        <taxon>Anura</taxon>
        <taxon>Neobatrachia</taxon>
        <taxon>Hyloidea</taxon>
        <taxon>Dendrobatidae</taxon>
        <taxon>Dendrobatinae</taxon>
        <taxon>Ranitomeya</taxon>
    </lineage>
</organism>
<sequence length="152" mass="16960">MTTGGSPTTEFTTEEELHKFYRHFFKSDSPLQALNALKEMISKLLITLEVISEAATGHSSWNRCSECFQLLTLDIGYSRASRPSVLEVREQLMSDDLSADGYTTMEAILEDALHFVLYNHPSRILEAMATAQTCLSLKLILLSSIGSMTPHD</sequence>
<protein>
    <submittedName>
        <fullName evidence="1">Uncharacterized protein</fullName>
    </submittedName>
</protein>
<evidence type="ECO:0000313" key="1">
    <source>
        <dbReference type="EMBL" id="CAJ0917735.1"/>
    </source>
</evidence>
<name>A0ABN9KSG0_9NEOB</name>
<proteinExistence type="predicted"/>
<comment type="caution">
    <text evidence="1">The sequence shown here is derived from an EMBL/GenBank/DDBJ whole genome shotgun (WGS) entry which is preliminary data.</text>
</comment>
<gene>
    <name evidence="1" type="ORF">RIMI_LOCUS595540</name>
</gene>
<evidence type="ECO:0000313" key="2">
    <source>
        <dbReference type="Proteomes" id="UP001176940"/>
    </source>
</evidence>
<keyword evidence="2" id="KW-1185">Reference proteome</keyword>
<reference evidence="1" key="1">
    <citation type="submission" date="2023-07" db="EMBL/GenBank/DDBJ databases">
        <authorList>
            <person name="Stuckert A."/>
        </authorList>
    </citation>
    <scope>NUCLEOTIDE SEQUENCE</scope>
</reference>